<dbReference type="SUPFAM" id="SSF57667">
    <property type="entry name" value="beta-beta-alpha zinc fingers"/>
    <property type="match status" value="1"/>
</dbReference>
<keyword evidence="4 7" id="KW-0067">ATP-binding</keyword>
<dbReference type="AlphaFoldDB" id="A0A9W9LXJ2"/>
<dbReference type="OrthoDB" id="775260at2759"/>
<keyword evidence="5" id="KW-0863">Zinc-finger</keyword>
<keyword evidence="5" id="KW-0862">Zinc</keyword>
<dbReference type="GO" id="GO:0005524">
    <property type="term" value="F:ATP binding"/>
    <property type="evidence" value="ECO:0007669"/>
    <property type="project" value="UniProtKB-KW"/>
</dbReference>
<dbReference type="Gene3D" id="3.30.160.60">
    <property type="entry name" value="Classic Zinc Finger"/>
    <property type="match status" value="1"/>
</dbReference>
<evidence type="ECO:0000259" key="9">
    <source>
        <dbReference type="PROSITE" id="PS50157"/>
    </source>
</evidence>
<feature type="compositionally biased region" description="Polar residues" evidence="8">
    <location>
        <begin position="499"/>
        <end position="508"/>
    </location>
</feature>
<dbReference type="Proteomes" id="UP001146351">
    <property type="component" value="Unassembled WGS sequence"/>
</dbReference>
<accession>A0A9W9LXJ2</accession>
<comment type="similarity">
    <text evidence="1 7">Belongs to the IPP transferase family.</text>
</comment>
<dbReference type="NCBIfam" id="TIGR00174">
    <property type="entry name" value="miaA"/>
    <property type="match status" value="1"/>
</dbReference>
<feature type="compositionally biased region" description="Basic and acidic residues" evidence="8">
    <location>
        <begin position="484"/>
        <end position="498"/>
    </location>
</feature>
<name>A0A9W9LXJ2_9EURO</name>
<evidence type="ECO:0000256" key="3">
    <source>
        <dbReference type="ARBA" id="ARBA00022741"/>
    </source>
</evidence>
<dbReference type="InterPro" id="IPR030666">
    <property type="entry name" value="IPP_transferase_euk"/>
</dbReference>
<keyword evidence="11" id="KW-1185">Reference proteome</keyword>
<evidence type="ECO:0000313" key="11">
    <source>
        <dbReference type="Proteomes" id="UP001146351"/>
    </source>
</evidence>
<dbReference type="PIRSF" id="PIRSF039110">
    <property type="entry name" value="IPP_transferase"/>
    <property type="match status" value="1"/>
</dbReference>
<feature type="region of interest" description="Disordered" evidence="8">
    <location>
        <begin position="482"/>
        <end position="508"/>
    </location>
</feature>
<dbReference type="Gene3D" id="1.10.20.140">
    <property type="match status" value="1"/>
</dbReference>
<feature type="domain" description="C2H2-type" evidence="9">
    <location>
        <begin position="451"/>
        <end position="478"/>
    </location>
</feature>
<evidence type="ECO:0000256" key="1">
    <source>
        <dbReference type="ARBA" id="ARBA00005842"/>
    </source>
</evidence>
<dbReference type="PROSITE" id="PS00028">
    <property type="entry name" value="ZINC_FINGER_C2H2_1"/>
    <property type="match status" value="1"/>
</dbReference>
<dbReference type="HAMAP" id="MF_00185">
    <property type="entry name" value="IPP_trans"/>
    <property type="match status" value="1"/>
</dbReference>
<dbReference type="EMBL" id="JAPQKO010000002">
    <property type="protein sequence ID" value="KAJ5180337.1"/>
    <property type="molecule type" value="Genomic_DNA"/>
</dbReference>
<comment type="caution">
    <text evidence="10">The sequence shown here is derived from an EMBL/GenBank/DDBJ whole genome shotgun (WGS) entry which is preliminary data.</text>
</comment>
<evidence type="ECO:0000256" key="8">
    <source>
        <dbReference type="SAM" id="MobiDB-lite"/>
    </source>
</evidence>
<dbReference type="EC" id="2.5.1.75" evidence="6"/>
<reference evidence="10" key="2">
    <citation type="journal article" date="2023" name="IMA Fungus">
        <title>Comparative genomic study of the Penicillium genus elucidates a diverse pangenome and 15 lateral gene transfer events.</title>
        <authorList>
            <person name="Petersen C."/>
            <person name="Sorensen T."/>
            <person name="Nielsen M.R."/>
            <person name="Sondergaard T.E."/>
            <person name="Sorensen J.L."/>
            <person name="Fitzpatrick D.A."/>
            <person name="Frisvad J.C."/>
            <person name="Nielsen K.L."/>
        </authorList>
    </citation>
    <scope>NUCLEOTIDE SEQUENCE</scope>
    <source>
        <strain evidence="10">IBT 21917</strain>
    </source>
</reference>
<evidence type="ECO:0000256" key="6">
    <source>
        <dbReference type="RuleBase" id="RU003783"/>
    </source>
</evidence>
<proteinExistence type="inferred from homology"/>
<keyword evidence="3 7" id="KW-0547">Nucleotide-binding</keyword>
<dbReference type="SUPFAM" id="SSF52540">
    <property type="entry name" value="P-loop containing nucleoside triphosphate hydrolases"/>
    <property type="match status" value="2"/>
</dbReference>
<dbReference type="Pfam" id="PF01715">
    <property type="entry name" value="IPPT"/>
    <property type="match status" value="1"/>
</dbReference>
<dbReference type="PANTHER" id="PTHR11088:SF89">
    <property type="entry name" value="TRNA DIMETHYLALLYLTRANSFERASE"/>
    <property type="match status" value="1"/>
</dbReference>
<dbReference type="GO" id="GO:0005739">
    <property type="term" value="C:mitochondrion"/>
    <property type="evidence" value="ECO:0007669"/>
    <property type="project" value="TreeGrafter"/>
</dbReference>
<evidence type="ECO:0000256" key="5">
    <source>
        <dbReference type="PROSITE-ProRule" id="PRU00042"/>
    </source>
</evidence>
<sequence length="508" mass="56851">MQGIGPECELERADSSVADEVIRHRYRNFPPNEDAESAMLAALRSFGPGRRVMSNPLIAVVGATGTGKSKLAVDLASRFNGEIINGDAMQMYRGLPIITNQIPVEERNGIPHHLLSCVDLEAEPWRIGRFKKEALRLIADIRSRGKLPILVGGTHYYTQAVLFKDQLVGEGVEDGLDSYTEVPSTSEIWPILDSPPEVLMEKLKEVDPVMAARWHPKDGRKIRRSLEIYFQTGRPASEIYAEQQLSKSEATIKDEGLLRFSNTLVFWVHAEKEILNARLNARVDDMIKQGLLSEAHTMSDYVQSKKSQGIDVDQTRGVWISIGFKELASYFAALQQTELDAKSVEKTKAECIELIRIATRQYGVSQVKWIRNKLWRALSEAGMSHRLYLLDSSDVGAWKDHITDPSENLVQLMLREEPTPDPKSLSALARTVLGSREEKARAQAGPAMACFTCDTCGKNVVGDEQWNAHINGHAHKRALKAKAKRAEREAMLKQREIESQQTATDTHS</sequence>
<evidence type="ECO:0000256" key="2">
    <source>
        <dbReference type="ARBA" id="ARBA00022679"/>
    </source>
</evidence>
<dbReference type="InterPro" id="IPR039657">
    <property type="entry name" value="Dimethylallyltransferase"/>
</dbReference>
<dbReference type="InterPro" id="IPR036236">
    <property type="entry name" value="Znf_C2H2_sf"/>
</dbReference>
<organism evidence="10 11">
    <name type="scientific">Penicillium capsulatum</name>
    <dbReference type="NCBI Taxonomy" id="69766"/>
    <lineage>
        <taxon>Eukaryota</taxon>
        <taxon>Fungi</taxon>
        <taxon>Dikarya</taxon>
        <taxon>Ascomycota</taxon>
        <taxon>Pezizomycotina</taxon>
        <taxon>Eurotiomycetes</taxon>
        <taxon>Eurotiomycetidae</taxon>
        <taxon>Eurotiales</taxon>
        <taxon>Aspergillaceae</taxon>
        <taxon>Penicillium</taxon>
    </lineage>
</organism>
<protein>
    <recommendedName>
        <fullName evidence="6">tRNA dimethylallyltransferase</fullName>
        <ecNumber evidence="6">2.5.1.75</ecNumber>
    </recommendedName>
</protein>
<keyword evidence="6" id="KW-0819">tRNA processing</keyword>
<dbReference type="GO" id="GO:0006400">
    <property type="term" value="P:tRNA modification"/>
    <property type="evidence" value="ECO:0007669"/>
    <property type="project" value="TreeGrafter"/>
</dbReference>
<keyword evidence="5" id="KW-0479">Metal-binding</keyword>
<dbReference type="InterPro" id="IPR018022">
    <property type="entry name" value="IPT"/>
</dbReference>
<keyword evidence="2 7" id="KW-0808">Transferase</keyword>
<evidence type="ECO:0000256" key="7">
    <source>
        <dbReference type="RuleBase" id="RU003785"/>
    </source>
</evidence>
<dbReference type="PANTHER" id="PTHR11088">
    <property type="entry name" value="TRNA DIMETHYLALLYLTRANSFERASE"/>
    <property type="match status" value="1"/>
</dbReference>
<dbReference type="InterPro" id="IPR013087">
    <property type="entry name" value="Znf_C2H2_type"/>
</dbReference>
<comment type="catalytic activity">
    <reaction evidence="6">
        <text>adenosine(37) in tRNA + dimethylallyl diphosphate = N(6)-dimethylallyladenosine(37) in tRNA + diphosphate</text>
        <dbReference type="Rhea" id="RHEA:26482"/>
        <dbReference type="Rhea" id="RHEA-COMP:10162"/>
        <dbReference type="Rhea" id="RHEA-COMP:10375"/>
        <dbReference type="ChEBI" id="CHEBI:33019"/>
        <dbReference type="ChEBI" id="CHEBI:57623"/>
        <dbReference type="ChEBI" id="CHEBI:74411"/>
        <dbReference type="ChEBI" id="CHEBI:74415"/>
        <dbReference type="EC" id="2.5.1.75"/>
    </reaction>
</comment>
<dbReference type="GO" id="GO:0052381">
    <property type="term" value="F:tRNA dimethylallyltransferase activity"/>
    <property type="evidence" value="ECO:0007669"/>
    <property type="project" value="UniProtKB-EC"/>
</dbReference>
<dbReference type="GO" id="GO:0008270">
    <property type="term" value="F:zinc ion binding"/>
    <property type="evidence" value="ECO:0007669"/>
    <property type="project" value="UniProtKB-KW"/>
</dbReference>
<dbReference type="Gene3D" id="3.40.50.300">
    <property type="entry name" value="P-loop containing nucleotide triphosphate hydrolases"/>
    <property type="match status" value="1"/>
</dbReference>
<dbReference type="PROSITE" id="PS50157">
    <property type="entry name" value="ZINC_FINGER_C2H2_2"/>
    <property type="match status" value="1"/>
</dbReference>
<evidence type="ECO:0000313" key="10">
    <source>
        <dbReference type="EMBL" id="KAJ5180337.1"/>
    </source>
</evidence>
<evidence type="ECO:0000256" key="4">
    <source>
        <dbReference type="ARBA" id="ARBA00022840"/>
    </source>
</evidence>
<dbReference type="InterPro" id="IPR027417">
    <property type="entry name" value="P-loop_NTPase"/>
</dbReference>
<gene>
    <name evidence="10" type="ORF">N7492_003547</name>
</gene>
<reference evidence="10" key="1">
    <citation type="submission" date="2022-11" db="EMBL/GenBank/DDBJ databases">
        <authorList>
            <person name="Petersen C."/>
        </authorList>
    </citation>
    <scope>NUCLEOTIDE SEQUENCE</scope>
    <source>
        <strain evidence="10">IBT 21917</strain>
    </source>
</reference>